<reference evidence="8 9" key="2">
    <citation type="journal article" date="2016" name="Virology">
        <title>The genomic content and context of auxiliary metabolic genes in marine cyanomyoviruses.</title>
        <authorList>
            <person name="Crummett L.T."/>
            <person name="Puxty R.J."/>
            <person name="Weihe C."/>
            <person name="Marston M.F."/>
            <person name="Martiny J.B."/>
        </authorList>
    </citation>
    <scope>NUCLEOTIDE SEQUENCE [LARGE SCALE GENOMIC DNA]</scope>
    <source>
        <strain evidence="2">0309SB33</strain>
        <strain evidence="3">0310NB17</strain>
        <strain evidence="4">0809CC03</strain>
        <strain evidence="5">0810SB17</strain>
        <strain evidence="6">0910CC29</strain>
    </source>
</reference>
<evidence type="ECO:0000313" key="3">
    <source>
        <dbReference type="EMBL" id="AOV57664.1"/>
    </source>
</evidence>
<dbReference type="EMBL" id="KU686196">
    <property type="protein sequence ID" value="AOV58414.1"/>
    <property type="molecule type" value="Genomic_DNA"/>
</dbReference>
<evidence type="ECO:0000313" key="5">
    <source>
        <dbReference type="EMBL" id="AOV58164.1"/>
    </source>
</evidence>
<dbReference type="EMBL" id="KU686194">
    <property type="protein sequence ID" value="AOV57914.1"/>
    <property type="molecule type" value="Genomic_DNA"/>
</dbReference>
<evidence type="ECO:0000313" key="8">
    <source>
        <dbReference type="Proteomes" id="UP000240287"/>
    </source>
</evidence>
<dbReference type="EMBL" id="HQ634177">
    <property type="protein sequence ID" value="AGH26909.1"/>
    <property type="molecule type" value="Genomic_DNA"/>
</dbReference>
<evidence type="ECO:0000313" key="1">
    <source>
        <dbReference type="EMBL" id="AGH26909.1"/>
    </source>
</evidence>
<evidence type="ECO:0000313" key="7">
    <source>
        <dbReference type="Proteomes" id="UP000203521"/>
    </source>
</evidence>
<sequence length="50" mass="5607">MHNYIGSIAMLKTGKSVKILGGTGLELYVQTLDGSVERCYHNQLEYIYQA</sequence>
<dbReference type="OrthoDB" id="26112at10239"/>
<reference evidence="1 7" key="1">
    <citation type="submission" date="2010-11" db="EMBL/GenBank/DDBJ databases">
        <title>The Genome Sequence of Synechococcus phage S-CAM1 0208SB26.</title>
        <authorList>
            <consortium name="The Broad Institute Genome Sequencing Platform"/>
            <person name="Henn M.R."/>
            <person name="Martiny J."/>
            <person name="Weihe C."/>
            <person name="Levin J."/>
            <person name="Malboeuf C."/>
            <person name="Casali M."/>
            <person name="Russ C."/>
            <person name="Lennon N."/>
            <person name="Chapman S.B."/>
            <person name="Erlich R."/>
            <person name="Young S.K."/>
            <person name="Yandava C."/>
            <person name="Zeng Q."/>
            <person name="Alvarado L."/>
            <person name="Anderson S."/>
            <person name="Berlin A."/>
            <person name="Chen Z."/>
            <person name="Freedman E."/>
            <person name="Gellesch M."/>
            <person name="Goldberg J."/>
            <person name="Green L."/>
            <person name="Griggs A."/>
            <person name="Gujja S."/>
            <person name="Heilman E.R."/>
            <person name="Heiman D."/>
            <person name="Hollinger A."/>
            <person name="Howarth C."/>
            <person name="Larson L."/>
            <person name="Mehta T."/>
            <person name="Pearson M."/>
            <person name="Roberts A."/>
            <person name="Ryan E."/>
            <person name="Saif S."/>
            <person name="Shea T."/>
            <person name="Shenoy N."/>
            <person name="Sisk P."/>
            <person name="Stolte C."/>
            <person name="Sykes S."/>
            <person name="White J."/>
            <person name="Haas B."/>
            <person name="Nusbaum C."/>
            <person name="Birren B."/>
        </authorList>
    </citation>
    <scope>NUCLEOTIDE SEQUENCE [LARGE SCALE GENOMIC DNA]</scope>
    <source>
        <strain evidence="1 7">S-CAM1</strain>
    </source>
</reference>
<dbReference type="RefSeq" id="YP_007673087.1">
    <property type="nucleotide sequence ID" value="NC_020837.1"/>
</dbReference>
<dbReference type="Proteomes" id="UP000241610">
    <property type="component" value="Segment"/>
</dbReference>
<evidence type="ECO:0000313" key="2">
    <source>
        <dbReference type="EMBL" id="AOV57414.1"/>
    </source>
</evidence>
<evidence type="ECO:0000313" key="6">
    <source>
        <dbReference type="EMBL" id="AOV58414.1"/>
    </source>
</evidence>
<dbReference type="Proteomes" id="UP000241494">
    <property type="component" value="Segment"/>
</dbReference>
<dbReference type="Proteomes" id="UP000240287">
    <property type="component" value="Genome"/>
</dbReference>
<dbReference type="KEGG" id="vg:15009595"/>
<organism evidence="1 7">
    <name type="scientific">Synechococcus phage S-CAM1</name>
    <dbReference type="NCBI Taxonomy" id="754037"/>
    <lineage>
        <taxon>Viruses</taxon>
        <taxon>Duplodnaviria</taxon>
        <taxon>Heunggongvirae</taxon>
        <taxon>Uroviricota</taxon>
        <taxon>Caudoviricetes</taxon>
        <taxon>Pantevenvirales</taxon>
        <taxon>Kyanoviridae</taxon>
        <taxon>Anaposvirus</taxon>
        <taxon>Anaposvirus socalone</taxon>
    </lineage>
</organism>
<accession>M4QF40</accession>
<dbReference type="EMBL" id="KU686192">
    <property type="protein sequence ID" value="AOV57414.1"/>
    <property type="molecule type" value="Genomic_DNA"/>
</dbReference>
<dbReference type="Proteomes" id="UP000203521">
    <property type="component" value="Segment"/>
</dbReference>
<dbReference type="EMBL" id="KU686195">
    <property type="protein sequence ID" value="AOV58164.1"/>
    <property type="molecule type" value="Genomic_DNA"/>
</dbReference>
<proteinExistence type="predicted"/>
<dbReference type="EMBL" id="KU686193">
    <property type="protein sequence ID" value="AOV57664.1"/>
    <property type="molecule type" value="Genomic_DNA"/>
</dbReference>
<keyword evidence="7" id="KW-1185">Reference proteome</keyword>
<evidence type="ECO:0000313" key="9">
    <source>
        <dbReference type="Proteomes" id="UP000241265"/>
    </source>
</evidence>
<evidence type="ECO:0000313" key="4">
    <source>
        <dbReference type="EMBL" id="AOV57914.1"/>
    </source>
</evidence>
<dbReference type="Proteomes" id="UP000241591">
    <property type="component" value="Segment"/>
</dbReference>
<dbReference type="GeneID" id="15009595"/>
<protein>
    <submittedName>
        <fullName evidence="1">Uncharacterized protein</fullName>
    </submittedName>
</protein>
<name>M4QF40_9CAUD</name>
<dbReference type="Proteomes" id="UP000241265">
    <property type="component" value="Genome"/>
</dbReference>
<gene>
    <name evidence="4" type="ORF">C030809_159</name>
    <name evidence="6" type="ORF">C290910_159</name>
    <name evidence="3" type="ORF">N170310_159</name>
    <name evidence="2" type="ORF">N330309_159</name>
    <name evidence="5" type="ORF">S170810_159</name>
    <name evidence="1" type="ORF">SXBG_00174</name>
</gene>